<feature type="region of interest" description="Disordered" evidence="1">
    <location>
        <begin position="54"/>
        <end position="73"/>
    </location>
</feature>
<evidence type="ECO:0000313" key="3">
    <source>
        <dbReference type="EMBL" id="KAF2263756.1"/>
    </source>
</evidence>
<protein>
    <recommendedName>
        <fullName evidence="5">Secreted protein</fullName>
    </recommendedName>
</protein>
<dbReference type="AlphaFoldDB" id="A0A9P4N850"/>
<dbReference type="Proteomes" id="UP000800093">
    <property type="component" value="Unassembled WGS sequence"/>
</dbReference>
<name>A0A9P4N850_9PLEO</name>
<evidence type="ECO:0000256" key="2">
    <source>
        <dbReference type="SAM" id="SignalP"/>
    </source>
</evidence>
<sequence>MHKAWVLPSLLSGAACLHIDVVFSSSLSRMHKLVVLSMLRDEAEQAILRSDKSANSRNECLGPSLTNSNNAGYLIRPVTQEQAKVA</sequence>
<evidence type="ECO:0000256" key="1">
    <source>
        <dbReference type="SAM" id="MobiDB-lite"/>
    </source>
</evidence>
<feature type="signal peptide" evidence="2">
    <location>
        <begin position="1"/>
        <end position="16"/>
    </location>
</feature>
<evidence type="ECO:0000313" key="4">
    <source>
        <dbReference type="Proteomes" id="UP000800093"/>
    </source>
</evidence>
<comment type="caution">
    <text evidence="3">The sequence shown here is derived from an EMBL/GenBank/DDBJ whole genome shotgun (WGS) entry which is preliminary data.</text>
</comment>
<gene>
    <name evidence="3" type="ORF">CC78DRAFT_533763</name>
</gene>
<evidence type="ECO:0008006" key="5">
    <source>
        <dbReference type="Google" id="ProtNLM"/>
    </source>
</evidence>
<proteinExistence type="predicted"/>
<keyword evidence="4" id="KW-1185">Reference proteome</keyword>
<accession>A0A9P4N850</accession>
<keyword evidence="2" id="KW-0732">Signal</keyword>
<organism evidence="3 4">
    <name type="scientific">Lojkania enalia</name>
    <dbReference type="NCBI Taxonomy" id="147567"/>
    <lineage>
        <taxon>Eukaryota</taxon>
        <taxon>Fungi</taxon>
        <taxon>Dikarya</taxon>
        <taxon>Ascomycota</taxon>
        <taxon>Pezizomycotina</taxon>
        <taxon>Dothideomycetes</taxon>
        <taxon>Pleosporomycetidae</taxon>
        <taxon>Pleosporales</taxon>
        <taxon>Pleosporales incertae sedis</taxon>
        <taxon>Lojkania</taxon>
    </lineage>
</organism>
<dbReference type="EMBL" id="ML986622">
    <property type="protein sequence ID" value="KAF2263756.1"/>
    <property type="molecule type" value="Genomic_DNA"/>
</dbReference>
<reference evidence="4" key="1">
    <citation type="journal article" date="2020" name="Stud. Mycol.">
        <title>101 Dothideomycetes genomes: A test case for predicting lifestyles and emergence of pathogens.</title>
        <authorList>
            <person name="Haridas S."/>
            <person name="Albert R."/>
            <person name="Binder M."/>
            <person name="Bloem J."/>
            <person name="LaButti K."/>
            <person name="Salamov A."/>
            <person name="Andreopoulos B."/>
            <person name="Baker S."/>
            <person name="Barry K."/>
            <person name="Bills G."/>
            <person name="Bluhm B."/>
            <person name="Cannon C."/>
            <person name="Castanera R."/>
            <person name="Culley D."/>
            <person name="Daum C."/>
            <person name="Ezra D."/>
            <person name="Gonzalez J."/>
            <person name="Henrissat B."/>
            <person name="Kuo A."/>
            <person name="Liang C."/>
            <person name="Lipzen A."/>
            <person name="Lutzoni F."/>
            <person name="Magnuson J."/>
            <person name="Mondo S."/>
            <person name="Nolan M."/>
            <person name="Ohm R."/>
            <person name="Pangilinan J."/>
            <person name="Park H.-J."/>
            <person name="Ramirez L."/>
            <person name="Alfaro M."/>
            <person name="Sun H."/>
            <person name="Tritt A."/>
            <person name="Yoshinaga Y."/>
            <person name="Zwiers L.-H."/>
            <person name="Turgeon B."/>
            <person name="Goodwin S."/>
            <person name="Spatafora J."/>
            <person name="Crous P."/>
            <person name="Grigoriev I."/>
        </authorList>
    </citation>
    <scope>NUCLEOTIDE SEQUENCE [LARGE SCALE GENOMIC DNA]</scope>
    <source>
        <strain evidence="4">CBS 304.66</strain>
    </source>
</reference>
<feature type="compositionally biased region" description="Polar residues" evidence="1">
    <location>
        <begin position="55"/>
        <end position="71"/>
    </location>
</feature>
<feature type="chain" id="PRO_5040431328" description="Secreted protein" evidence="2">
    <location>
        <begin position="17"/>
        <end position="86"/>
    </location>
</feature>
<dbReference type="PROSITE" id="PS51257">
    <property type="entry name" value="PROKAR_LIPOPROTEIN"/>
    <property type="match status" value="1"/>
</dbReference>